<dbReference type="CDD" id="cd06171">
    <property type="entry name" value="Sigma70_r4"/>
    <property type="match status" value="1"/>
</dbReference>
<dbReference type="InterPro" id="IPR014284">
    <property type="entry name" value="RNA_pol_sigma-70_dom"/>
</dbReference>
<protein>
    <recommendedName>
        <fullName evidence="10">RNA polymerase subunit sigma-24</fullName>
    </recommendedName>
</protein>
<comment type="caution">
    <text evidence="8">The sequence shown here is derived from an EMBL/GenBank/DDBJ whole genome shotgun (WGS) entry which is preliminary data.</text>
</comment>
<evidence type="ECO:0008006" key="10">
    <source>
        <dbReference type="Google" id="ProtNLM"/>
    </source>
</evidence>
<keyword evidence="9" id="KW-1185">Reference proteome</keyword>
<keyword evidence="4" id="KW-0238">DNA-binding</keyword>
<name>A0ABR9EKQ0_9GAMM</name>
<dbReference type="EMBL" id="AQGV01000015">
    <property type="protein sequence ID" value="MBE0370293.1"/>
    <property type="molecule type" value="Genomic_DNA"/>
</dbReference>
<dbReference type="PANTHER" id="PTHR43133:SF8">
    <property type="entry name" value="RNA POLYMERASE SIGMA FACTOR HI_1459-RELATED"/>
    <property type="match status" value="1"/>
</dbReference>
<dbReference type="InterPro" id="IPR039425">
    <property type="entry name" value="RNA_pol_sigma-70-like"/>
</dbReference>
<sequence length="191" mass="22692">MLVSKDYSSADIRAFRGHSDFWVLWSEHEERLVRCCYKWLHNDIDKIEDAVAQACEKAYKAYTAREDDIENAFAWLCRIVHNTCMDVHRANTKQQELVNQVSELPQEFFFADSYSKTLESELIQSNIYHRLMQQISYLPAELRQVVEYKFMHDLEYPEIASKMKLSQENVRKRVQLARKKLSGLREEYRAG</sequence>
<evidence type="ECO:0000313" key="8">
    <source>
        <dbReference type="EMBL" id="MBE0370293.1"/>
    </source>
</evidence>
<organism evidence="8 9">
    <name type="scientific">Pseudoalteromonas aurantia 208</name>
    <dbReference type="NCBI Taxonomy" id="1314867"/>
    <lineage>
        <taxon>Bacteria</taxon>
        <taxon>Pseudomonadati</taxon>
        <taxon>Pseudomonadota</taxon>
        <taxon>Gammaproteobacteria</taxon>
        <taxon>Alteromonadales</taxon>
        <taxon>Pseudoalteromonadaceae</taxon>
        <taxon>Pseudoalteromonas</taxon>
    </lineage>
</organism>
<comment type="similarity">
    <text evidence="1">Belongs to the sigma-70 factor family. ECF subfamily.</text>
</comment>
<evidence type="ECO:0000256" key="5">
    <source>
        <dbReference type="ARBA" id="ARBA00023163"/>
    </source>
</evidence>
<reference evidence="8 9" key="1">
    <citation type="submission" date="2015-03" db="EMBL/GenBank/DDBJ databases">
        <title>Genome sequence of Pseudoalteromonas aurantia.</title>
        <authorList>
            <person name="Xie B.-B."/>
            <person name="Rong J.-C."/>
            <person name="Qin Q.-L."/>
            <person name="Zhang Y.-Z."/>
        </authorList>
    </citation>
    <scope>NUCLEOTIDE SEQUENCE [LARGE SCALE GENOMIC DNA]</scope>
    <source>
        <strain evidence="8 9">208</strain>
    </source>
</reference>
<dbReference type="Proteomes" id="UP000615755">
    <property type="component" value="Unassembled WGS sequence"/>
</dbReference>
<dbReference type="NCBIfam" id="TIGR02937">
    <property type="entry name" value="sigma70-ECF"/>
    <property type="match status" value="1"/>
</dbReference>
<gene>
    <name evidence="8" type="ORF">PAUR_b0291</name>
</gene>
<dbReference type="InterPro" id="IPR013324">
    <property type="entry name" value="RNA_pol_sigma_r3/r4-like"/>
</dbReference>
<evidence type="ECO:0000256" key="4">
    <source>
        <dbReference type="ARBA" id="ARBA00023125"/>
    </source>
</evidence>
<dbReference type="SUPFAM" id="SSF88659">
    <property type="entry name" value="Sigma3 and sigma4 domains of RNA polymerase sigma factors"/>
    <property type="match status" value="1"/>
</dbReference>
<evidence type="ECO:0000259" key="6">
    <source>
        <dbReference type="Pfam" id="PF04542"/>
    </source>
</evidence>
<evidence type="ECO:0000313" key="9">
    <source>
        <dbReference type="Proteomes" id="UP000615755"/>
    </source>
</evidence>
<dbReference type="InterPro" id="IPR013325">
    <property type="entry name" value="RNA_pol_sigma_r2"/>
</dbReference>
<dbReference type="PANTHER" id="PTHR43133">
    <property type="entry name" value="RNA POLYMERASE ECF-TYPE SIGMA FACTO"/>
    <property type="match status" value="1"/>
</dbReference>
<feature type="domain" description="RNA polymerase sigma factor 70 region 4 type 2" evidence="7">
    <location>
        <begin position="130"/>
        <end position="181"/>
    </location>
</feature>
<accession>A0ABR9EKQ0</accession>
<dbReference type="Gene3D" id="1.10.1740.10">
    <property type="match status" value="1"/>
</dbReference>
<keyword evidence="3" id="KW-0731">Sigma factor</keyword>
<evidence type="ECO:0000259" key="7">
    <source>
        <dbReference type="Pfam" id="PF08281"/>
    </source>
</evidence>
<keyword evidence="2" id="KW-0805">Transcription regulation</keyword>
<evidence type="ECO:0000256" key="1">
    <source>
        <dbReference type="ARBA" id="ARBA00010641"/>
    </source>
</evidence>
<dbReference type="RefSeq" id="WP_192509432.1">
    <property type="nucleotide sequence ID" value="NZ_AQGV01000015.1"/>
</dbReference>
<dbReference type="Gene3D" id="1.10.10.10">
    <property type="entry name" value="Winged helix-like DNA-binding domain superfamily/Winged helix DNA-binding domain"/>
    <property type="match status" value="1"/>
</dbReference>
<dbReference type="Pfam" id="PF04542">
    <property type="entry name" value="Sigma70_r2"/>
    <property type="match status" value="1"/>
</dbReference>
<evidence type="ECO:0000256" key="2">
    <source>
        <dbReference type="ARBA" id="ARBA00023015"/>
    </source>
</evidence>
<keyword evidence="5" id="KW-0804">Transcription</keyword>
<dbReference type="SUPFAM" id="SSF88946">
    <property type="entry name" value="Sigma2 domain of RNA polymerase sigma factors"/>
    <property type="match status" value="1"/>
</dbReference>
<evidence type="ECO:0000256" key="3">
    <source>
        <dbReference type="ARBA" id="ARBA00023082"/>
    </source>
</evidence>
<dbReference type="InterPro" id="IPR013249">
    <property type="entry name" value="RNA_pol_sigma70_r4_t2"/>
</dbReference>
<dbReference type="InterPro" id="IPR007627">
    <property type="entry name" value="RNA_pol_sigma70_r2"/>
</dbReference>
<dbReference type="Pfam" id="PF08281">
    <property type="entry name" value="Sigma70_r4_2"/>
    <property type="match status" value="1"/>
</dbReference>
<dbReference type="InterPro" id="IPR036388">
    <property type="entry name" value="WH-like_DNA-bd_sf"/>
</dbReference>
<feature type="domain" description="RNA polymerase sigma-70 region 2" evidence="6">
    <location>
        <begin position="24"/>
        <end position="92"/>
    </location>
</feature>
<proteinExistence type="inferred from homology"/>